<dbReference type="PANTHER" id="PTHR13228:SF3">
    <property type="entry name" value="CONSERVED OLIGOMERIC GOLGI COMPLEX SUBUNIT 5"/>
    <property type="match status" value="1"/>
</dbReference>
<evidence type="ECO:0000313" key="2">
    <source>
        <dbReference type="Proteomes" id="UP000274131"/>
    </source>
</evidence>
<evidence type="ECO:0000313" key="3">
    <source>
        <dbReference type="WBParaSite" id="EVEC_0000360501-mRNA-1"/>
    </source>
</evidence>
<accession>A0A0N4V0Z6</accession>
<dbReference type="Proteomes" id="UP000274131">
    <property type="component" value="Unassembled WGS sequence"/>
</dbReference>
<dbReference type="STRING" id="51028.A0A0N4V0Z6"/>
<evidence type="ECO:0000313" key="1">
    <source>
        <dbReference type="EMBL" id="VDD88170.1"/>
    </source>
</evidence>
<reference evidence="1 2" key="2">
    <citation type="submission" date="2018-10" db="EMBL/GenBank/DDBJ databases">
        <authorList>
            <consortium name="Pathogen Informatics"/>
        </authorList>
    </citation>
    <scope>NUCLEOTIDE SEQUENCE [LARGE SCALE GENOMIC DNA]</scope>
</reference>
<organism evidence="3">
    <name type="scientific">Enterobius vermicularis</name>
    <name type="common">Human pinworm</name>
    <dbReference type="NCBI Taxonomy" id="51028"/>
    <lineage>
        <taxon>Eukaryota</taxon>
        <taxon>Metazoa</taxon>
        <taxon>Ecdysozoa</taxon>
        <taxon>Nematoda</taxon>
        <taxon>Chromadorea</taxon>
        <taxon>Rhabditida</taxon>
        <taxon>Spirurina</taxon>
        <taxon>Oxyuridomorpha</taxon>
        <taxon>Oxyuroidea</taxon>
        <taxon>Oxyuridae</taxon>
        <taxon>Enterobius</taxon>
    </lineage>
</organism>
<reference evidence="3" key="1">
    <citation type="submission" date="2017-02" db="UniProtKB">
        <authorList>
            <consortium name="WormBaseParasite"/>
        </authorList>
    </citation>
    <scope>IDENTIFICATION</scope>
</reference>
<name>A0A0N4V0Z6_ENTVE</name>
<sequence length="677" mass="75452">MDYNSVGGDMEGGVEDCIWGKIEWQEYVEKLITANSVDETALLEKIEVVKSNVGRQIRKAVISSLNHPYDSITRLQIEQHHPRLVEQASALHGLDLVQATISREMSHLFETSEELSSRFASAYEKLNGETCSLEQLYALKKILYAAYRCEQLIRRLSTVNELVKQSEMICELKSIISEFSQLKEVLWLREAVSVTAPKLASEARQRTAKQMRTSLESQNAPLVASCVRALRNLSCYEAEVKALLDEYCKDLDAQFLQLITSPDLAGKTLPHISSQVQNYVEQLFLLGDETVSSFCASFAQIIANRVPANVQYSCRILQLFTPVFSQLPSSSSKRVFEAFRPLKTAFLSQSLNRMFVAVNAAFEDSSMRNAVVEKISSVLRKELCSVGWDADLKCSVEENISKAMELISQKIEELLKLDEESLSIGERVSNTQASNYGLLNVAYALSTAWQKYDSSLMSVAQQGRDAVMALGKASISKILLSMHSEELGAPSPYAKELCEYLNSFRMHISLFMQLAKCDGVLAAFIDYVIDLFLIHASLFRPTSFVHLGKIADDLRLVCRALSSFDTPSALLSSVPEFADALCKKCEVLGSDTSLPSWAVIQLLISHSDGSLFSPHEAIGNSLQQYTEWFSNLPSAERIKFLSSVIESYTSSVVSQNCSEYVSTYPLIVDVLKRAAEQ</sequence>
<gene>
    <name evidence="1" type="ORF">EVEC_LOCUS3313</name>
</gene>
<dbReference type="WBParaSite" id="EVEC_0000360501-mRNA-1">
    <property type="protein sequence ID" value="EVEC_0000360501-mRNA-1"/>
    <property type="gene ID" value="EVEC_0000360501"/>
</dbReference>
<dbReference type="InterPro" id="IPR019465">
    <property type="entry name" value="Cog5"/>
</dbReference>
<dbReference type="GO" id="GO:0017119">
    <property type="term" value="C:Golgi transport complex"/>
    <property type="evidence" value="ECO:0007669"/>
    <property type="project" value="InterPro"/>
</dbReference>
<dbReference type="EMBL" id="UXUI01007560">
    <property type="protein sequence ID" value="VDD88170.1"/>
    <property type="molecule type" value="Genomic_DNA"/>
</dbReference>
<protein>
    <submittedName>
        <fullName evidence="3">Conserved oligomeric Golgi complex subunit 5</fullName>
    </submittedName>
</protein>
<proteinExistence type="predicted"/>
<dbReference type="OrthoDB" id="18786at2759"/>
<keyword evidence="2" id="KW-1185">Reference proteome</keyword>
<dbReference type="GO" id="GO:0006891">
    <property type="term" value="P:intra-Golgi vesicle-mediated transport"/>
    <property type="evidence" value="ECO:0007669"/>
    <property type="project" value="InterPro"/>
</dbReference>
<dbReference type="AlphaFoldDB" id="A0A0N4V0Z6"/>
<dbReference type="PANTHER" id="PTHR13228">
    <property type="entry name" value="CONSERVED OLIGOMERIC GOLGI COMPLEX COMPONENT 5"/>
    <property type="match status" value="1"/>
</dbReference>